<proteinExistence type="predicted"/>
<keyword evidence="1" id="KW-0175">Coiled coil</keyword>
<name>A0A6G1K280_9PLEO</name>
<sequence length="176" mass="20040">MGVLWVSHFLRRNPRVASIVVVSRSARPAITKADKAVSRANARVARLEAQNRRLKLQLLEVEHRRLEQQLEDATQQPHRRLEQQLEDAITQQPQRKRKRITVDANDIFAAFDDIMNATNKAREEEAREAAIRTTSPTTVQAAPAAVQASSKSMCTWWKLQCTIILISQETSLYSRA</sequence>
<evidence type="ECO:0000313" key="2">
    <source>
        <dbReference type="EMBL" id="KAF2706497.1"/>
    </source>
</evidence>
<evidence type="ECO:0000313" key="3">
    <source>
        <dbReference type="Proteomes" id="UP000799428"/>
    </source>
</evidence>
<evidence type="ECO:0000256" key="1">
    <source>
        <dbReference type="SAM" id="Coils"/>
    </source>
</evidence>
<dbReference type="Proteomes" id="UP000799428">
    <property type="component" value="Unassembled WGS sequence"/>
</dbReference>
<feature type="coiled-coil region" evidence="1">
    <location>
        <begin position="30"/>
        <end position="76"/>
    </location>
</feature>
<reference evidence="2" key="1">
    <citation type="journal article" date="2020" name="Stud. Mycol.">
        <title>101 Dothideomycetes genomes: a test case for predicting lifestyles and emergence of pathogens.</title>
        <authorList>
            <person name="Haridas S."/>
            <person name="Albert R."/>
            <person name="Binder M."/>
            <person name="Bloem J."/>
            <person name="Labutti K."/>
            <person name="Salamov A."/>
            <person name="Andreopoulos B."/>
            <person name="Baker S."/>
            <person name="Barry K."/>
            <person name="Bills G."/>
            <person name="Bluhm B."/>
            <person name="Cannon C."/>
            <person name="Castanera R."/>
            <person name="Culley D."/>
            <person name="Daum C."/>
            <person name="Ezra D."/>
            <person name="Gonzalez J."/>
            <person name="Henrissat B."/>
            <person name="Kuo A."/>
            <person name="Liang C."/>
            <person name="Lipzen A."/>
            <person name="Lutzoni F."/>
            <person name="Magnuson J."/>
            <person name="Mondo S."/>
            <person name="Nolan M."/>
            <person name="Ohm R."/>
            <person name="Pangilinan J."/>
            <person name="Park H.-J."/>
            <person name="Ramirez L."/>
            <person name="Alfaro M."/>
            <person name="Sun H."/>
            <person name="Tritt A."/>
            <person name="Yoshinaga Y."/>
            <person name="Zwiers L.-H."/>
            <person name="Turgeon B."/>
            <person name="Goodwin S."/>
            <person name="Spatafora J."/>
            <person name="Crous P."/>
            <person name="Grigoriev I."/>
        </authorList>
    </citation>
    <scope>NUCLEOTIDE SEQUENCE</scope>
    <source>
        <strain evidence="2">CBS 279.74</strain>
    </source>
</reference>
<gene>
    <name evidence="2" type="ORF">K504DRAFT_493602</name>
</gene>
<protein>
    <submittedName>
        <fullName evidence="2">Uncharacterized protein</fullName>
    </submittedName>
</protein>
<dbReference type="EMBL" id="MU005776">
    <property type="protein sequence ID" value="KAF2706497.1"/>
    <property type="molecule type" value="Genomic_DNA"/>
</dbReference>
<keyword evidence="3" id="KW-1185">Reference proteome</keyword>
<dbReference type="AlphaFoldDB" id="A0A6G1K280"/>
<organism evidence="2 3">
    <name type="scientific">Pleomassaria siparia CBS 279.74</name>
    <dbReference type="NCBI Taxonomy" id="1314801"/>
    <lineage>
        <taxon>Eukaryota</taxon>
        <taxon>Fungi</taxon>
        <taxon>Dikarya</taxon>
        <taxon>Ascomycota</taxon>
        <taxon>Pezizomycotina</taxon>
        <taxon>Dothideomycetes</taxon>
        <taxon>Pleosporomycetidae</taxon>
        <taxon>Pleosporales</taxon>
        <taxon>Pleomassariaceae</taxon>
        <taxon>Pleomassaria</taxon>
    </lineage>
</organism>
<accession>A0A6G1K280</accession>